<keyword evidence="1" id="KW-0808">Transferase</keyword>
<dbReference type="InterPro" id="IPR050482">
    <property type="entry name" value="Sensor_HK_TwoCompSys"/>
</dbReference>
<dbReference type="InterPro" id="IPR003594">
    <property type="entry name" value="HATPase_dom"/>
</dbReference>
<dbReference type="Gene3D" id="3.30.565.10">
    <property type="entry name" value="Histidine kinase-like ATPase, C-terminal domain"/>
    <property type="match status" value="1"/>
</dbReference>
<dbReference type="CDD" id="cd16917">
    <property type="entry name" value="HATPase_UhpB-NarQ-NarX-like"/>
    <property type="match status" value="1"/>
</dbReference>
<evidence type="ECO:0000256" key="3">
    <source>
        <dbReference type="ARBA" id="ARBA00023012"/>
    </source>
</evidence>
<evidence type="ECO:0000313" key="7">
    <source>
        <dbReference type="Proteomes" id="UP000541352"/>
    </source>
</evidence>
<sequence>MKIGYFYLFWMVTLCHVWGQETPSPLPKPSINKLGLEVYVLNNAFRYDSSIVLLRRMIDAPTTSNEDRFYAFLYLSHTYKRLFDYTTTLEQLDSALFYGRKTAHRAYFEANISCQKAYVLFDTHRYEEADQRMQQLARTNYQYLDEEQRAKINMQEAYLLYLQKRYPNAERRYYEALTHLQRSSTCDVPMIYTKLIQLYEKMGNEAGMRRAAAQSIKAADSCKITKYGLYTYEELYRSYERLGNISAAFNALKVYDSLNTIYKQEEHLSALKDRELKYQQEKNKINEKLYQSSLKNEQQKNLILIGILVTLSGFVAYFILWQRKKQLQTEKERNLHYTKQLLEKTEEERKRIAGDLHDSINYELLSLKKSEKQDPEVINTKIDQIINDVRVISRNLHPVMFDKIGLEPNIEQLIERFQAQHNLMVSTEFDYQGSLSSQAELQLYRIIQEGLTNIIKYAKAHAAKITLTESAEKIHLQIRDNGVGFDVAKTLSSTDAFGLHNIIERSRIIGGTTHIQSSPEGSVIDVEIAK</sequence>
<keyword evidence="7" id="KW-1185">Reference proteome</keyword>
<evidence type="ECO:0000256" key="1">
    <source>
        <dbReference type="ARBA" id="ARBA00022679"/>
    </source>
</evidence>
<protein>
    <submittedName>
        <fullName evidence="6">Signal transduction histidine kinase</fullName>
    </submittedName>
</protein>
<accession>A0A7W5ZU77</accession>
<organism evidence="6 7">
    <name type="scientific">Runella defluvii</name>
    <dbReference type="NCBI Taxonomy" id="370973"/>
    <lineage>
        <taxon>Bacteria</taxon>
        <taxon>Pseudomonadati</taxon>
        <taxon>Bacteroidota</taxon>
        <taxon>Cytophagia</taxon>
        <taxon>Cytophagales</taxon>
        <taxon>Spirosomataceae</taxon>
        <taxon>Runella</taxon>
    </lineage>
</organism>
<feature type="transmembrane region" description="Helical" evidence="4">
    <location>
        <begin position="302"/>
        <end position="321"/>
    </location>
</feature>
<dbReference type="RefSeq" id="WP_183980337.1">
    <property type="nucleotide sequence ID" value="NZ_JACIBY010000027.1"/>
</dbReference>
<keyword evidence="4" id="KW-0812">Transmembrane</keyword>
<dbReference type="SUPFAM" id="SSF55874">
    <property type="entry name" value="ATPase domain of HSP90 chaperone/DNA topoisomerase II/histidine kinase"/>
    <property type="match status" value="1"/>
</dbReference>
<keyword evidence="4" id="KW-1133">Transmembrane helix</keyword>
<evidence type="ECO:0000259" key="5">
    <source>
        <dbReference type="Pfam" id="PF02518"/>
    </source>
</evidence>
<comment type="caution">
    <text evidence="6">The sequence shown here is derived from an EMBL/GenBank/DDBJ whole genome shotgun (WGS) entry which is preliminary data.</text>
</comment>
<name>A0A7W5ZU77_9BACT</name>
<dbReference type="AlphaFoldDB" id="A0A7W5ZU77"/>
<keyword evidence="4" id="KW-0472">Membrane</keyword>
<evidence type="ECO:0000313" key="6">
    <source>
        <dbReference type="EMBL" id="MBB3842156.1"/>
    </source>
</evidence>
<dbReference type="Pfam" id="PF02518">
    <property type="entry name" value="HATPase_c"/>
    <property type="match status" value="1"/>
</dbReference>
<dbReference type="EMBL" id="JACIBY010000027">
    <property type="protein sequence ID" value="MBB3842156.1"/>
    <property type="molecule type" value="Genomic_DNA"/>
</dbReference>
<keyword evidence="2 6" id="KW-0418">Kinase</keyword>
<dbReference type="GO" id="GO:0016301">
    <property type="term" value="F:kinase activity"/>
    <property type="evidence" value="ECO:0007669"/>
    <property type="project" value="UniProtKB-KW"/>
</dbReference>
<feature type="domain" description="Histidine kinase/HSP90-like ATPase" evidence="5">
    <location>
        <begin position="440"/>
        <end position="525"/>
    </location>
</feature>
<dbReference type="InterPro" id="IPR036890">
    <property type="entry name" value="HATPase_C_sf"/>
</dbReference>
<keyword evidence="3" id="KW-0902">Two-component regulatory system</keyword>
<dbReference type="GO" id="GO:0000160">
    <property type="term" value="P:phosphorelay signal transduction system"/>
    <property type="evidence" value="ECO:0007669"/>
    <property type="project" value="UniProtKB-KW"/>
</dbReference>
<dbReference type="PANTHER" id="PTHR24421">
    <property type="entry name" value="NITRATE/NITRITE SENSOR PROTEIN NARX-RELATED"/>
    <property type="match status" value="1"/>
</dbReference>
<gene>
    <name evidence="6" type="ORF">FHS57_006187</name>
</gene>
<evidence type="ECO:0000256" key="2">
    <source>
        <dbReference type="ARBA" id="ARBA00022777"/>
    </source>
</evidence>
<evidence type="ECO:0000256" key="4">
    <source>
        <dbReference type="SAM" id="Phobius"/>
    </source>
</evidence>
<dbReference type="Proteomes" id="UP000541352">
    <property type="component" value="Unassembled WGS sequence"/>
</dbReference>
<proteinExistence type="predicted"/>
<reference evidence="6 7" key="1">
    <citation type="submission" date="2020-08" db="EMBL/GenBank/DDBJ databases">
        <title>Genomic Encyclopedia of Type Strains, Phase IV (KMG-IV): sequencing the most valuable type-strain genomes for metagenomic binning, comparative biology and taxonomic classification.</title>
        <authorList>
            <person name="Goeker M."/>
        </authorList>
    </citation>
    <scope>NUCLEOTIDE SEQUENCE [LARGE SCALE GENOMIC DNA]</scope>
    <source>
        <strain evidence="6 7">DSM 17976</strain>
    </source>
</reference>